<feature type="region of interest" description="Disordered" evidence="10">
    <location>
        <begin position="1195"/>
        <end position="1223"/>
    </location>
</feature>
<feature type="compositionally biased region" description="Low complexity" evidence="10">
    <location>
        <begin position="772"/>
        <end position="782"/>
    </location>
</feature>
<dbReference type="InterPro" id="IPR001881">
    <property type="entry name" value="EGF-like_Ca-bd_dom"/>
</dbReference>
<dbReference type="SUPFAM" id="SSF57196">
    <property type="entry name" value="EGF/Laminin"/>
    <property type="match status" value="2"/>
</dbReference>
<evidence type="ECO:0000256" key="9">
    <source>
        <dbReference type="PROSITE-ProRule" id="PRU00076"/>
    </source>
</evidence>
<dbReference type="PANTHER" id="PTHR24037:SF11">
    <property type="entry name" value="MUCIN-2-LIKE"/>
    <property type="match status" value="1"/>
</dbReference>
<evidence type="ECO:0000256" key="1">
    <source>
        <dbReference type="ARBA" id="ARBA00004236"/>
    </source>
</evidence>
<dbReference type="InterPro" id="IPR000082">
    <property type="entry name" value="SEA_dom"/>
</dbReference>
<dbReference type="PROSITE" id="PS01187">
    <property type="entry name" value="EGF_CA"/>
    <property type="match status" value="1"/>
</dbReference>
<keyword evidence="2" id="KW-1003">Cell membrane</keyword>
<feature type="compositionally biased region" description="Pro residues" evidence="10">
    <location>
        <begin position="358"/>
        <end position="368"/>
    </location>
</feature>
<dbReference type="InterPro" id="IPR000742">
    <property type="entry name" value="EGF"/>
</dbReference>
<feature type="compositionally biased region" description="Polar residues" evidence="10">
    <location>
        <begin position="7"/>
        <end position="20"/>
    </location>
</feature>
<feature type="transmembrane region" description="Helical" evidence="11">
    <location>
        <begin position="1051"/>
        <end position="1076"/>
    </location>
</feature>
<keyword evidence="8" id="KW-0325">Glycoprotein</keyword>
<feature type="compositionally biased region" description="Pro residues" evidence="10">
    <location>
        <begin position="405"/>
        <end position="416"/>
    </location>
</feature>
<evidence type="ECO:0000256" key="7">
    <source>
        <dbReference type="ARBA" id="ARBA00023157"/>
    </source>
</evidence>
<keyword evidence="4" id="KW-0732">Signal</keyword>
<dbReference type="OrthoDB" id="2015116at2759"/>
<proteinExistence type="predicted"/>
<dbReference type="SUPFAM" id="SSF82671">
    <property type="entry name" value="SEA domain"/>
    <property type="match status" value="1"/>
</dbReference>
<evidence type="ECO:0000256" key="4">
    <source>
        <dbReference type="ARBA" id="ARBA00022729"/>
    </source>
</evidence>
<feature type="region of interest" description="Disordered" evidence="10">
    <location>
        <begin position="212"/>
        <end position="621"/>
    </location>
</feature>
<keyword evidence="5" id="KW-0677">Repeat</keyword>
<evidence type="ECO:0000256" key="6">
    <source>
        <dbReference type="ARBA" id="ARBA00023136"/>
    </source>
</evidence>
<comment type="subcellular location">
    <subcellularLocation>
        <location evidence="1">Cell membrane</location>
    </subcellularLocation>
</comment>
<dbReference type="SMART" id="SM00181">
    <property type="entry name" value="EGF"/>
    <property type="match status" value="2"/>
</dbReference>
<dbReference type="InterPro" id="IPR049883">
    <property type="entry name" value="NOTCH1_EGF-like"/>
</dbReference>
<gene>
    <name evidence="12" type="ORF">CTOB1V02_LOCUS1847</name>
</gene>
<keyword evidence="11" id="KW-0812">Transmembrane</keyword>
<dbReference type="Gene3D" id="2.10.25.10">
    <property type="entry name" value="Laminin"/>
    <property type="match status" value="2"/>
</dbReference>
<keyword evidence="7 9" id="KW-1015">Disulfide bond</keyword>
<feature type="region of interest" description="Disordered" evidence="10">
    <location>
        <begin position="759"/>
        <end position="782"/>
    </location>
</feature>
<dbReference type="GO" id="GO:0005509">
    <property type="term" value="F:calcium ion binding"/>
    <property type="evidence" value="ECO:0007669"/>
    <property type="project" value="InterPro"/>
</dbReference>
<accession>A0A7R8W7J8</accession>
<evidence type="ECO:0000256" key="2">
    <source>
        <dbReference type="ARBA" id="ARBA00022475"/>
    </source>
</evidence>
<name>A0A7R8W7J8_9CRUS</name>
<feature type="compositionally biased region" description="Basic and acidic residues" evidence="10">
    <location>
        <begin position="303"/>
        <end position="329"/>
    </location>
</feature>
<dbReference type="FunFam" id="2.10.25.10:FF:000038">
    <property type="entry name" value="Fibrillin 2"/>
    <property type="match status" value="1"/>
</dbReference>
<organism evidence="12">
    <name type="scientific">Cyprideis torosa</name>
    <dbReference type="NCBI Taxonomy" id="163714"/>
    <lineage>
        <taxon>Eukaryota</taxon>
        <taxon>Metazoa</taxon>
        <taxon>Ecdysozoa</taxon>
        <taxon>Arthropoda</taxon>
        <taxon>Crustacea</taxon>
        <taxon>Oligostraca</taxon>
        <taxon>Ostracoda</taxon>
        <taxon>Podocopa</taxon>
        <taxon>Podocopida</taxon>
        <taxon>Cytherocopina</taxon>
        <taxon>Cytheroidea</taxon>
        <taxon>Cytherideidae</taxon>
        <taxon>Cyprideis</taxon>
    </lineage>
</organism>
<dbReference type="PROSITE" id="PS00010">
    <property type="entry name" value="ASX_HYDROXYL"/>
    <property type="match status" value="1"/>
</dbReference>
<dbReference type="PROSITE" id="PS50024">
    <property type="entry name" value="SEA"/>
    <property type="match status" value="1"/>
</dbReference>
<feature type="region of interest" description="Disordered" evidence="10">
    <location>
        <begin position="1"/>
        <end position="20"/>
    </location>
</feature>
<dbReference type="AlphaFoldDB" id="A0A7R8W7J8"/>
<dbReference type="SMART" id="SM00179">
    <property type="entry name" value="EGF_CA"/>
    <property type="match status" value="1"/>
</dbReference>
<feature type="compositionally biased region" description="Low complexity" evidence="10">
    <location>
        <begin position="137"/>
        <end position="165"/>
    </location>
</feature>
<dbReference type="InterPro" id="IPR036364">
    <property type="entry name" value="SEA_dom_sf"/>
</dbReference>
<dbReference type="GO" id="GO:0005886">
    <property type="term" value="C:plasma membrane"/>
    <property type="evidence" value="ECO:0007669"/>
    <property type="project" value="UniProtKB-SubCell"/>
</dbReference>
<keyword evidence="11" id="KW-1133">Transmembrane helix</keyword>
<dbReference type="PROSITE" id="PS50026">
    <property type="entry name" value="EGF_3"/>
    <property type="match status" value="2"/>
</dbReference>
<feature type="compositionally biased region" description="Polar residues" evidence="10">
    <location>
        <begin position="760"/>
        <end position="771"/>
    </location>
</feature>
<dbReference type="InterPro" id="IPR000152">
    <property type="entry name" value="EGF-type_Asp/Asn_hydroxyl_site"/>
</dbReference>
<evidence type="ECO:0000313" key="12">
    <source>
        <dbReference type="EMBL" id="CAD7223872.1"/>
    </source>
</evidence>
<evidence type="ECO:0000256" key="8">
    <source>
        <dbReference type="ARBA" id="ARBA00023180"/>
    </source>
</evidence>
<evidence type="ECO:0000256" key="5">
    <source>
        <dbReference type="ARBA" id="ARBA00022737"/>
    </source>
</evidence>
<reference evidence="12" key="1">
    <citation type="submission" date="2020-11" db="EMBL/GenBank/DDBJ databases">
        <authorList>
            <person name="Tran Van P."/>
        </authorList>
    </citation>
    <scope>NUCLEOTIDE SEQUENCE</scope>
</reference>
<dbReference type="InterPro" id="IPR018097">
    <property type="entry name" value="EGF_Ca-bd_CS"/>
</dbReference>
<dbReference type="CDD" id="cd00054">
    <property type="entry name" value="EGF_CA"/>
    <property type="match status" value="2"/>
</dbReference>
<dbReference type="PANTHER" id="PTHR24037">
    <property type="entry name" value="HEART DEVELOPMENT PROTEIN WITH EGF-LIKE DOMAINS 1"/>
    <property type="match status" value="1"/>
</dbReference>
<feature type="compositionally biased region" description="Low complexity" evidence="10">
    <location>
        <begin position="417"/>
        <end position="426"/>
    </location>
</feature>
<dbReference type="PROSITE" id="PS00022">
    <property type="entry name" value="EGF_1"/>
    <property type="match status" value="1"/>
</dbReference>
<sequence>MCAMPITRSSKLSVSLSRPHQKTSRNSSVASLWIVAGNNDRGELYIIPFASAQKELEPSPQRRIIHPPRFHFKQKALYRRGRDAALEAPIPDFLAHLPGWLIFSSRDDPSAAAMSDPTTSTKSSSLAATPVLVESATASTPSPIVTSPSTSSSTASVTSTSASKTSQEEKSESESASSEASKKHRKSDAELKDVLSGLVQFLGSKAKVAIAKPNATHSGEGGIQHLPPEGAPDPDHVRVNDRGPTLAEDLEKQNRIGGDIEIPKSQLEQREGLRGTPKPPKDEEPVQFAQNTRRRPPQTQGTERPKPAENPVESRHPSPPRSSDEDRHGPPRSRPSGIVFFSDAPGPPAPVSSSQRPFLPPQRPPVRIPRPQVGGPSVSPPPFKSGVPIPEQIVPLPSRPADRMTPPPPPPRPGRPLSPGLRLSSKPRPPPGIGVELPDGTIINFMKPADEGIRPYPMQPGRKDNGGIPLPWEELSSALHSASKESSEKESSKEQNKFVEFDDEPDPDYGDPSATVKVPVVQPPTIAIDTVEPPPQLESSVTDTESSEEELISTPPPSPQVLFPSQARPEPSPQPRPSSKPYVPVLNGGLRPGLVFDASDSSEEQSNDVITGAGIGNRGPERDTFEVTVSAKQNYGGPQGIPEIKTVPIHDVRPGGQVEESVILTKPPAGTEDWVSIDGRKTYFEIFPTEPLHTIGAKSPEIARAPESTPATPNNLEIKPRPTLSQAGIGQGFIRPLPPEEADEILGLKKKRPTVPIEDSFSSLGETSAGISSTSRRPFTRRPAVPPVRIDTCIVGDDSTCKEEQFESCKTVFGVSSCYCRPGYGRRKHREPCKEVTSYLVSLKLDRLDSSPIVWSNQLEDSNTEMYQRLEWEAEHAVESLIRRTRYAPHFMKTSVNNFYLIGPKVIVNTTIHLLKDDSTVSTSIRTQLRKDLTDNIRTLRNRLGESELFVDGFINALPQLGDLNECLDKDMNDCHEFADCTNTFGSFTCECKRGYNDPFSEKSSRRGRYCESCSPAYCNNHGVCQIIEGSHICECDSSYFGSRCEMDGEVLGVAVGASIVAIIIIILTLVFLCVWSRRWRRQEQEKAAAMDFGTYPHPMANAPALAVLSARLNGKKTPNPTYQMPYRFTREDQSYGAYHDATLQVQYAGPSGKIPGNIYGPEPPMRSHTPSATTALYATANLAFHGLKNGSGSAGPYLLEGDDDDEPPRNHRPRSRASYANTGIHSSNGIYYDVDTAQSEIYARNPAAGMPHAYGGHHPLHSQRGGQFYP</sequence>
<keyword evidence="3 9" id="KW-0245">EGF-like domain</keyword>
<feature type="region of interest" description="Disordered" evidence="10">
    <location>
        <begin position="137"/>
        <end position="190"/>
    </location>
</feature>
<feature type="compositionally biased region" description="Basic and acidic residues" evidence="10">
    <location>
        <begin position="482"/>
        <end position="500"/>
    </location>
</feature>
<evidence type="ECO:0000256" key="3">
    <source>
        <dbReference type="ARBA" id="ARBA00022536"/>
    </source>
</evidence>
<comment type="caution">
    <text evidence="9">Lacks conserved residue(s) required for the propagation of feature annotation.</text>
</comment>
<evidence type="ECO:0000256" key="11">
    <source>
        <dbReference type="SAM" id="Phobius"/>
    </source>
</evidence>
<feature type="compositionally biased region" description="Basic and acidic residues" evidence="10">
    <location>
        <begin position="267"/>
        <end position="284"/>
    </location>
</feature>
<evidence type="ECO:0000256" key="10">
    <source>
        <dbReference type="SAM" id="MobiDB-lite"/>
    </source>
</evidence>
<protein>
    <submittedName>
        <fullName evidence="12">Uncharacterized protein</fullName>
    </submittedName>
</protein>
<feature type="disulfide bond" evidence="9">
    <location>
        <begin position="1036"/>
        <end position="1045"/>
    </location>
</feature>
<keyword evidence="6 11" id="KW-0472">Membrane</keyword>
<dbReference type="Pfam" id="PF07645">
    <property type="entry name" value="EGF_CA"/>
    <property type="match status" value="1"/>
</dbReference>
<dbReference type="EMBL" id="OB660268">
    <property type="protein sequence ID" value="CAD7223872.1"/>
    <property type="molecule type" value="Genomic_DNA"/>
</dbReference>